<evidence type="ECO:0000313" key="3">
    <source>
        <dbReference type="Proteomes" id="UP001500200"/>
    </source>
</evidence>
<feature type="transmembrane region" description="Helical" evidence="1">
    <location>
        <begin position="46"/>
        <end position="67"/>
    </location>
</feature>
<gene>
    <name evidence="2" type="ORF">GCM10023346_37920</name>
</gene>
<comment type="caution">
    <text evidence="2">The sequence shown here is derived from an EMBL/GenBank/DDBJ whole genome shotgun (WGS) entry which is preliminary data.</text>
</comment>
<keyword evidence="1" id="KW-0472">Membrane</keyword>
<keyword evidence="1" id="KW-0812">Transmembrane</keyword>
<accession>A0ABP9SME4</accession>
<feature type="transmembrane region" description="Helical" evidence="1">
    <location>
        <begin position="6"/>
        <end position="25"/>
    </location>
</feature>
<sequence>MGIAALVTWIATAVLGFTMLGLWLSKGGLRAAQSDASIPTRLVPPLIFSHYLLAAAGLILWIVYLIIDRDILTWVALGLLVIVVVLGDVMFLRWRHSRKEATPEAHLPVPLVYVHGLFAVATIMLVLLTALGIGS</sequence>
<proteinExistence type="predicted"/>
<evidence type="ECO:0000256" key="1">
    <source>
        <dbReference type="SAM" id="Phobius"/>
    </source>
</evidence>
<organism evidence="2 3">
    <name type="scientific">Arthrobacter gyeryongensis</name>
    <dbReference type="NCBI Taxonomy" id="1650592"/>
    <lineage>
        <taxon>Bacteria</taxon>
        <taxon>Bacillati</taxon>
        <taxon>Actinomycetota</taxon>
        <taxon>Actinomycetes</taxon>
        <taxon>Micrococcales</taxon>
        <taxon>Micrococcaceae</taxon>
        <taxon>Arthrobacter</taxon>
    </lineage>
</organism>
<feature type="transmembrane region" description="Helical" evidence="1">
    <location>
        <begin position="73"/>
        <end position="92"/>
    </location>
</feature>
<name>A0ABP9SME4_9MICC</name>
<evidence type="ECO:0008006" key="4">
    <source>
        <dbReference type="Google" id="ProtNLM"/>
    </source>
</evidence>
<feature type="transmembrane region" description="Helical" evidence="1">
    <location>
        <begin position="112"/>
        <end position="133"/>
    </location>
</feature>
<dbReference type="RefSeq" id="WP_345451679.1">
    <property type="nucleotide sequence ID" value="NZ_BAABKK010000028.1"/>
</dbReference>
<reference evidence="3" key="1">
    <citation type="journal article" date="2019" name="Int. J. Syst. Evol. Microbiol.">
        <title>The Global Catalogue of Microorganisms (GCM) 10K type strain sequencing project: providing services to taxonomists for standard genome sequencing and annotation.</title>
        <authorList>
            <consortium name="The Broad Institute Genomics Platform"/>
            <consortium name="The Broad Institute Genome Sequencing Center for Infectious Disease"/>
            <person name="Wu L."/>
            <person name="Ma J."/>
        </authorList>
    </citation>
    <scope>NUCLEOTIDE SEQUENCE [LARGE SCALE GENOMIC DNA]</scope>
    <source>
        <strain evidence="3">JCM 18514</strain>
    </source>
</reference>
<protein>
    <recommendedName>
        <fullName evidence="4">DUF2269 family protein</fullName>
    </recommendedName>
</protein>
<dbReference type="Proteomes" id="UP001500200">
    <property type="component" value="Unassembled WGS sequence"/>
</dbReference>
<dbReference type="EMBL" id="BAABKK010000028">
    <property type="protein sequence ID" value="GAA5199079.1"/>
    <property type="molecule type" value="Genomic_DNA"/>
</dbReference>
<keyword evidence="3" id="KW-1185">Reference proteome</keyword>
<evidence type="ECO:0000313" key="2">
    <source>
        <dbReference type="EMBL" id="GAA5199079.1"/>
    </source>
</evidence>
<keyword evidence="1" id="KW-1133">Transmembrane helix</keyword>